<feature type="compositionally biased region" description="Polar residues" evidence="1">
    <location>
        <begin position="457"/>
        <end position="467"/>
    </location>
</feature>
<feature type="region of interest" description="Disordered" evidence="1">
    <location>
        <begin position="799"/>
        <end position="822"/>
    </location>
</feature>
<feature type="compositionally biased region" description="Basic and acidic residues" evidence="1">
    <location>
        <begin position="1042"/>
        <end position="1063"/>
    </location>
</feature>
<feature type="region of interest" description="Disordered" evidence="1">
    <location>
        <begin position="1449"/>
        <end position="1471"/>
    </location>
</feature>
<dbReference type="EMBL" id="JAHWGI010001035">
    <property type="protein sequence ID" value="KAK3921522.1"/>
    <property type="molecule type" value="Genomic_DNA"/>
</dbReference>
<reference evidence="3" key="2">
    <citation type="journal article" date="2023" name="BMC Genomics">
        <title>Pest status, molecular evolution, and epigenetic factors derived from the genome assembly of Frankliniella fusca, a thysanopteran phytovirus vector.</title>
        <authorList>
            <person name="Catto M.A."/>
            <person name="Labadie P.E."/>
            <person name="Jacobson A.L."/>
            <person name="Kennedy G.G."/>
            <person name="Srinivasan R."/>
            <person name="Hunt B.G."/>
        </authorList>
    </citation>
    <scope>NUCLEOTIDE SEQUENCE</scope>
    <source>
        <strain evidence="3">PL_HMW_Pooled</strain>
    </source>
</reference>
<feature type="compositionally biased region" description="Polar residues" evidence="1">
    <location>
        <begin position="238"/>
        <end position="249"/>
    </location>
</feature>
<feature type="region of interest" description="Disordered" evidence="1">
    <location>
        <begin position="1307"/>
        <end position="1384"/>
    </location>
</feature>
<evidence type="ECO:0000313" key="3">
    <source>
        <dbReference type="EMBL" id="KAK3921522.1"/>
    </source>
</evidence>
<gene>
    <name evidence="3" type="ORF">KUF71_010694</name>
</gene>
<feature type="signal peptide" evidence="2">
    <location>
        <begin position="1"/>
        <end position="21"/>
    </location>
</feature>
<feature type="chain" id="PRO_5042213315" evidence="2">
    <location>
        <begin position="22"/>
        <end position="1566"/>
    </location>
</feature>
<feature type="region of interest" description="Disordered" evidence="1">
    <location>
        <begin position="395"/>
        <end position="418"/>
    </location>
</feature>
<feature type="compositionally biased region" description="Polar residues" evidence="1">
    <location>
        <begin position="1357"/>
        <end position="1369"/>
    </location>
</feature>
<accession>A0AAE1HHS8</accession>
<dbReference type="PROSITE" id="PS51257">
    <property type="entry name" value="PROKAR_LIPOPROTEIN"/>
    <property type="match status" value="1"/>
</dbReference>
<dbReference type="Proteomes" id="UP001219518">
    <property type="component" value="Unassembled WGS sequence"/>
</dbReference>
<reference evidence="3" key="1">
    <citation type="submission" date="2021-07" db="EMBL/GenBank/DDBJ databases">
        <authorList>
            <person name="Catto M.A."/>
            <person name="Jacobson A."/>
            <person name="Kennedy G."/>
            <person name="Labadie P."/>
            <person name="Hunt B.G."/>
            <person name="Srinivasan R."/>
        </authorList>
    </citation>
    <scope>NUCLEOTIDE SEQUENCE</scope>
    <source>
        <strain evidence="3">PL_HMW_Pooled</strain>
        <tissue evidence="3">Head</tissue>
    </source>
</reference>
<feature type="region of interest" description="Disordered" evidence="1">
    <location>
        <begin position="585"/>
        <end position="605"/>
    </location>
</feature>
<name>A0AAE1HHS8_9NEOP</name>
<proteinExistence type="predicted"/>
<feature type="region of interest" description="Disordered" evidence="1">
    <location>
        <begin position="641"/>
        <end position="670"/>
    </location>
</feature>
<feature type="compositionally biased region" description="Low complexity" evidence="1">
    <location>
        <begin position="1307"/>
        <end position="1356"/>
    </location>
</feature>
<feature type="region of interest" description="Disordered" evidence="1">
    <location>
        <begin position="522"/>
        <end position="573"/>
    </location>
</feature>
<dbReference type="Gene3D" id="3.30.60.30">
    <property type="match status" value="1"/>
</dbReference>
<evidence type="ECO:0000256" key="1">
    <source>
        <dbReference type="SAM" id="MobiDB-lite"/>
    </source>
</evidence>
<evidence type="ECO:0000256" key="2">
    <source>
        <dbReference type="SAM" id="SignalP"/>
    </source>
</evidence>
<feature type="region of interest" description="Disordered" evidence="1">
    <location>
        <begin position="22"/>
        <end position="81"/>
    </location>
</feature>
<feature type="region of interest" description="Disordered" evidence="1">
    <location>
        <begin position="1538"/>
        <end position="1566"/>
    </location>
</feature>
<evidence type="ECO:0000313" key="4">
    <source>
        <dbReference type="Proteomes" id="UP001219518"/>
    </source>
</evidence>
<feature type="compositionally biased region" description="Polar residues" evidence="1">
    <location>
        <begin position="587"/>
        <end position="598"/>
    </location>
</feature>
<feature type="region of interest" description="Disordered" evidence="1">
    <location>
        <begin position="279"/>
        <end position="313"/>
    </location>
</feature>
<feature type="compositionally biased region" description="Basic and acidic residues" evidence="1">
    <location>
        <begin position="961"/>
        <end position="972"/>
    </location>
</feature>
<feature type="compositionally biased region" description="Low complexity" evidence="1">
    <location>
        <begin position="22"/>
        <end position="38"/>
    </location>
</feature>
<keyword evidence="2" id="KW-0732">Signal</keyword>
<feature type="region of interest" description="Disordered" evidence="1">
    <location>
        <begin position="1042"/>
        <end position="1078"/>
    </location>
</feature>
<dbReference type="CDD" id="cd00104">
    <property type="entry name" value="KAZAL_FS"/>
    <property type="match status" value="1"/>
</dbReference>
<feature type="compositionally biased region" description="Acidic residues" evidence="1">
    <location>
        <begin position="1538"/>
        <end position="1551"/>
    </location>
</feature>
<feature type="compositionally biased region" description="Polar residues" evidence="1">
    <location>
        <begin position="522"/>
        <end position="533"/>
    </location>
</feature>
<feature type="compositionally biased region" description="Polar residues" evidence="1">
    <location>
        <begin position="556"/>
        <end position="573"/>
    </location>
</feature>
<feature type="compositionally biased region" description="Low complexity" evidence="1">
    <location>
        <begin position="1370"/>
        <end position="1382"/>
    </location>
</feature>
<feature type="region of interest" description="Disordered" evidence="1">
    <location>
        <begin position="457"/>
        <end position="487"/>
    </location>
</feature>
<keyword evidence="4" id="KW-1185">Reference proteome</keyword>
<feature type="region of interest" description="Disordered" evidence="1">
    <location>
        <begin position="1166"/>
        <end position="1191"/>
    </location>
</feature>
<sequence>MRASAALTVTLVAAACCAASGRTEPARSAATTPSSARPYADRHAARRVPAPVTSAATPTSRPAGTRAGDGDSQAQAAGVRFTTTAPRDALLLPRMSEKIEASDTVRRVEEDFGRMPTTTAAAAGAAVLLAIPASYHQSTEATESPVTVQRDGHPSSTTLPEAWSRHGEQEAKRYPPRGDGRTVEVMEGQPTASAPPRAAQRDTASHSPPRTTTASGRASPASAAAGLATQTTRGPVTPLQTRDAPNNFRSRIFPTPSASTETWTSKITPLGGFSFSTEVSSTKSLQTSRDGESTSGTTAAGGEGTTSLVTAPAPLPTRNKLVFELSQTPNDSVVQTEYTGKRRYVTSPYVAPNEAFKPDRKLITTGGEETASPATDQTPLPTRSKLVFELTQMPNDSTGQTEHTGRRLYSTSPSVAPNEAFKPVRKSITTGGEETASPATDKTPLPTRNKLVFELTQMPNDSTGQTEHTGRRLYSTSPSVAPNEALKPVRKSITTGGEETAPPATDQTPLSTRSKLVFEWTQAPNDSTGQTEYTGKRQHSTSPSVAPNEALKPTRKSTTTGGEETVSPVTDQTPLSTRNKLVFEWTQAPNDSTGQTEYTGKRRYSTSPFLAPNEALKPARKAIVITFPKFKNGSKQLYPSLPQPLSAAGNASSPIVDSTEREPSPLSGAQETTNFESYFTAPVSHSPVSVSDTSRRGEEKYPAVTDAADARYGGEEGKPKHLVLTVLVSTPGEGRPLVNETISFNLERRDSSADGAKIASSAHFSNDWTENSRAISSALAQLPSLQKVLKGFVLTSPNAKQEGAVTPSPPPTTSRLEPSPRRTDSILNDTFQWGYEKILTTPVSSSAVSVEDFSASRSSREWPETTTNVLFVPQKAEEVRNIPQLQTTRNESEIVQNFTAGLELNHENITKNSNTIVLYVDTGDCVPEVAEKISKLENKGNGDSGKQIVIEMNCQPPEQFSLHRSDSEKDGVEVESGNKMSRETDTSTSLVRRPNSNKEFSRQNTRADSFSDIKLPSTSAFSKQSTDSSSSSVRWQHALLKLKTDSPDSMPRLDVKTPQDSKRKGTRTQSRKTTSGLDALRKTTVIDTGKSKLQNTAPGSEFPRVAKFDQSRASSQVFLHPGNNVDQIESRMDDKGPNWMPPITRKTDLANERHVVKLTTEKVSADRRARKPRAARVAVNAGAPGSENEMGSDKFVKTALASTSTHPSDSRTLFVTSATQQPKTSPLYDPTAREFFATTSPDNLIFAVTDEARHIDDLSVDPSQDGPTSRATTAVPPWGFLKLYSLLESLDPGVFSADFSWVKSGRSVSSTPSTAAAKTSPFSSRPVTTTTMTATSTAATAAPTTTGASTTYADTAGNASSSQTDSTVASQQTTDTTDLQSSMKTVGPAVLRSVSEGDAAPAPAPPGVTRAAASAWSDTAVATSTSGHNLLLGAGFRLQATGSLRPAAAVGADGQPLQRRPKQNREGRSGIRVEDDCESLCRPRRRTVCAQVGAVTRTYGSLCDLKVEGCIVGEEPKILHTGACSLLRKKKTKVTIEQVEEIPEPESELLEDTSSHPRVSDQPLDT</sequence>
<feature type="compositionally biased region" description="Low complexity" evidence="1">
    <location>
        <begin position="211"/>
        <end position="232"/>
    </location>
</feature>
<organism evidence="3 4">
    <name type="scientific">Frankliniella fusca</name>
    <dbReference type="NCBI Taxonomy" id="407009"/>
    <lineage>
        <taxon>Eukaryota</taxon>
        <taxon>Metazoa</taxon>
        <taxon>Ecdysozoa</taxon>
        <taxon>Arthropoda</taxon>
        <taxon>Hexapoda</taxon>
        <taxon>Insecta</taxon>
        <taxon>Pterygota</taxon>
        <taxon>Neoptera</taxon>
        <taxon>Paraneoptera</taxon>
        <taxon>Thysanoptera</taxon>
        <taxon>Terebrantia</taxon>
        <taxon>Thripoidea</taxon>
        <taxon>Thripidae</taxon>
        <taxon>Frankliniella</taxon>
    </lineage>
</organism>
<comment type="caution">
    <text evidence="3">The sequence shown here is derived from an EMBL/GenBank/DDBJ whole genome shotgun (WGS) entry which is preliminary data.</text>
</comment>
<feature type="compositionally biased region" description="Polar residues" evidence="1">
    <location>
        <begin position="279"/>
        <end position="288"/>
    </location>
</feature>
<feature type="region of interest" description="Disordered" evidence="1">
    <location>
        <begin position="139"/>
        <end position="262"/>
    </location>
</feature>
<feature type="region of interest" description="Disordered" evidence="1">
    <location>
        <begin position="959"/>
        <end position="1011"/>
    </location>
</feature>
<feature type="compositionally biased region" description="Basic and acidic residues" evidence="1">
    <location>
        <begin position="163"/>
        <end position="184"/>
    </location>
</feature>
<protein>
    <submittedName>
        <fullName evidence="3">Follistatin-related protein 4</fullName>
    </submittedName>
</protein>